<dbReference type="GO" id="GO:0032264">
    <property type="term" value="P:IMP salvage"/>
    <property type="evidence" value="ECO:0007669"/>
    <property type="project" value="TreeGrafter"/>
</dbReference>
<sequence>MSIIKVNDLNFKLIINSEQIQAKVREIALHLEGKLFQNSDIITLVIMDGAFIFAADLFRCINIEMQPKFIKIKSYLGETQSTEILIDHINIEIFKNKTIIIIEDIIDSGNSMFELITKLKAASVKEIYLVAMIIKSSQIRSEINVDLFGYNIGPEFIIGYGMDYQGCGRGLQGIYQKMI</sequence>
<dbReference type="GO" id="GO:0006178">
    <property type="term" value="P:guanine salvage"/>
    <property type="evidence" value="ECO:0007669"/>
    <property type="project" value="TreeGrafter"/>
</dbReference>
<dbReference type="GO" id="GO:0000287">
    <property type="term" value="F:magnesium ion binding"/>
    <property type="evidence" value="ECO:0007669"/>
    <property type="project" value="TreeGrafter"/>
</dbReference>
<dbReference type="InterPro" id="IPR050408">
    <property type="entry name" value="HGPRT"/>
</dbReference>
<feature type="domain" description="Phosphoribosyltransferase" evidence="4">
    <location>
        <begin position="18"/>
        <end position="165"/>
    </location>
</feature>
<dbReference type="Gene3D" id="3.40.50.2020">
    <property type="match status" value="1"/>
</dbReference>
<evidence type="ECO:0000313" key="5">
    <source>
        <dbReference type="EMBL" id="MBK9716509.1"/>
    </source>
</evidence>
<keyword evidence="3" id="KW-1133">Transmembrane helix</keyword>
<dbReference type="SUPFAM" id="SSF53271">
    <property type="entry name" value="PRTase-like"/>
    <property type="match status" value="1"/>
</dbReference>
<accession>A0A9D7S818</accession>
<dbReference type="PANTHER" id="PTHR43340:SF1">
    <property type="entry name" value="HYPOXANTHINE PHOSPHORIBOSYLTRANSFERASE"/>
    <property type="match status" value="1"/>
</dbReference>
<keyword evidence="3" id="KW-0812">Transmembrane</keyword>
<proteinExistence type="predicted"/>
<evidence type="ECO:0000256" key="3">
    <source>
        <dbReference type="SAM" id="Phobius"/>
    </source>
</evidence>
<comment type="catalytic activity">
    <reaction evidence="2">
        <text>IMP + diphosphate = hypoxanthine + 5-phospho-alpha-D-ribose 1-diphosphate</text>
        <dbReference type="Rhea" id="RHEA:17973"/>
        <dbReference type="ChEBI" id="CHEBI:17368"/>
        <dbReference type="ChEBI" id="CHEBI:33019"/>
        <dbReference type="ChEBI" id="CHEBI:58017"/>
        <dbReference type="ChEBI" id="CHEBI:58053"/>
        <dbReference type="EC" id="2.4.2.8"/>
    </reaction>
    <physiologicalReaction direction="right-to-left" evidence="2">
        <dbReference type="Rhea" id="RHEA:17975"/>
    </physiologicalReaction>
</comment>
<gene>
    <name evidence="5" type="ORF">IPO85_03105</name>
</gene>
<organism evidence="5 6">
    <name type="scientific">Candidatus Defluviibacterium haderslevense</name>
    <dbReference type="NCBI Taxonomy" id="2981993"/>
    <lineage>
        <taxon>Bacteria</taxon>
        <taxon>Pseudomonadati</taxon>
        <taxon>Bacteroidota</taxon>
        <taxon>Saprospiria</taxon>
        <taxon>Saprospirales</taxon>
        <taxon>Saprospiraceae</taxon>
        <taxon>Candidatus Defluviibacterium</taxon>
    </lineage>
</organism>
<keyword evidence="3" id="KW-0472">Membrane</keyword>
<dbReference type="AlphaFoldDB" id="A0A9D7S818"/>
<dbReference type="EMBL" id="JADKFW010000004">
    <property type="protein sequence ID" value="MBK9716509.1"/>
    <property type="molecule type" value="Genomic_DNA"/>
</dbReference>
<dbReference type="InterPro" id="IPR000836">
    <property type="entry name" value="PRTase_dom"/>
</dbReference>
<evidence type="ECO:0000256" key="1">
    <source>
        <dbReference type="ARBA" id="ARBA00048811"/>
    </source>
</evidence>
<name>A0A9D7S818_9BACT</name>
<comment type="catalytic activity">
    <reaction evidence="1">
        <text>GMP + diphosphate = guanine + 5-phospho-alpha-D-ribose 1-diphosphate</text>
        <dbReference type="Rhea" id="RHEA:25424"/>
        <dbReference type="ChEBI" id="CHEBI:16235"/>
        <dbReference type="ChEBI" id="CHEBI:33019"/>
        <dbReference type="ChEBI" id="CHEBI:58017"/>
        <dbReference type="ChEBI" id="CHEBI:58115"/>
        <dbReference type="EC" id="2.4.2.8"/>
    </reaction>
    <physiologicalReaction direction="right-to-left" evidence="1">
        <dbReference type="Rhea" id="RHEA:25426"/>
    </physiologicalReaction>
</comment>
<dbReference type="GO" id="GO:0004422">
    <property type="term" value="F:hypoxanthine phosphoribosyltransferase activity"/>
    <property type="evidence" value="ECO:0007669"/>
    <property type="project" value="TreeGrafter"/>
</dbReference>
<dbReference type="Proteomes" id="UP000808349">
    <property type="component" value="Unassembled WGS sequence"/>
</dbReference>
<dbReference type="GO" id="GO:0032263">
    <property type="term" value="P:GMP salvage"/>
    <property type="evidence" value="ECO:0007669"/>
    <property type="project" value="TreeGrafter"/>
</dbReference>
<dbReference type="CDD" id="cd06223">
    <property type="entry name" value="PRTases_typeI"/>
    <property type="match status" value="1"/>
</dbReference>
<dbReference type="InterPro" id="IPR029057">
    <property type="entry name" value="PRTase-like"/>
</dbReference>
<evidence type="ECO:0000256" key="2">
    <source>
        <dbReference type="ARBA" id="ARBA00049402"/>
    </source>
</evidence>
<dbReference type="PANTHER" id="PTHR43340">
    <property type="entry name" value="HYPOXANTHINE-GUANINE PHOSPHORIBOSYLTRANSFERASE"/>
    <property type="match status" value="1"/>
</dbReference>
<dbReference type="Pfam" id="PF00156">
    <property type="entry name" value="Pribosyltran"/>
    <property type="match status" value="1"/>
</dbReference>
<comment type="caution">
    <text evidence="5">The sequence shown here is derived from an EMBL/GenBank/DDBJ whole genome shotgun (WGS) entry which is preliminary data.</text>
</comment>
<feature type="transmembrane region" description="Helical" evidence="3">
    <location>
        <begin position="41"/>
        <end position="61"/>
    </location>
</feature>
<evidence type="ECO:0000313" key="6">
    <source>
        <dbReference type="Proteomes" id="UP000808349"/>
    </source>
</evidence>
<dbReference type="GO" id="GO:0046100">
    <property type="term" value="P:hypoxanthine metabolic process"/>
    <property type="evidence" value="ECO:0007669"/>
    <property type="project" value="TreeGrafter"/>
</dbReference>
<protein>
    <recommendedName>
        <fullName evidence="4">Phosphoribosyltransferase domain-containing protein</fullName>
    </recommendedName>
</protein>
<evidence type="ECO:0000259" key="4">
    <source>
        <dbReference type="Pfam" id="PF00156"/>
    </source>
</evidence>
<reference evidence="5 6" key="1">
    <citation type="submission" date="2020-10" db="EMBL/GenBank/DDBJ databases">
        <title>Connecting structure to function with the recovery of over 1000 high-quality activated sludge metagenome-assembled genomes encoding full-length rRNA genes using long-read sequencing.</title>
        <authorList>
            <person name="Singleton C.M."/>
            <person name="Petriglieri F."/>
            <person name="Kristensen J.M."/>
            <person name="Kirkegaard R.H."/>
            <person name="Michaelsen T.Y."/>
            <person name="Andersen M.H."/>
            <person name="Karst S.M."/>
            <person name="Dueholm M.S."/>
            <person name="Nielsen P.H."/>
            <person name="Albertsen M."/>
        </authorList>
    </citation>
    <scope>NUCLEOTIDE SEQUENCE [LARGE SCALE GENOMIC DNA]</scope>
    <source>
        <strain evidence="5">Ribe_18-Q3-R11-54_BAT3C.373</strain>
    </source>
</reference>
<dbReference type="GO" id="GO:0005829">
    <property type="term" value="C:cytosol"/>
    <property type="evidence" value="ECO:0007669"/>
    <property type="project" value="TreeGrafter"/>
</dbReference>